<keyword evidence="9" id="KW-1185">Reference proteome</keyword>
<comment type="subcellular location">
    <subcellularLocation>
        <location evidence="4">Cell membrane</location>
        <topology evidence="4">Lipid-anchor</topology>
    </subcellularLocation>
</comment>
<dbReference type="GO" id="GO:0071555">
    <property type="term" value="P:cell wall organization"/>
    <property type="evidence" value="ECO:0007669"/>
    <property type="project" value="UniProtKB-KW"/>
</dbReference>
<dbReference type="InterPro" id="IPR036908">
    <property type="entry name" value="RlpA-like_sf"/>
</dbReference>
<keyword evidence="4" id="KW-0449">Lipoprotein</keyword>
<evidence type="ECO:0000256" key="3">
    <source>
        <dbReference type="ARBA" id="ARBA00023316"/>
    </source>
</evidence>
<dbReference type="EC" id="4.2.2.-" evidence="4"/>
<dbReference type="GO" id="GO:0042834">
    <property type="term" value="F:peptidoglycan binding"/>
    <property type="evidence" value="ECO:0007669"/>
    <property type="project" value="InterPro"/>
</dbReference>
<comment type="caution">
    <text evidence="8">The sequence shown here is derived from an EMBL/GenBank/DDBJ whole genome shotgun (WGS) entry which is preliminary data.</text>
</comment>
<dbReference type="GO" id="GO:0000270">
    <property type="term" value="P:peptidoglycan metabolic process"/>
    <property type="evidence" value="ECO:0007669"/>
    <property type="project" value="UniProtKB-UniRule"/>
</dbReference>
<dbReference type="NCBIfam" id="TIGR00413">
    <property type="entry name" value="rlpA"/>
    <property type="match status" value="1"/>
</dbReference>
<dbReference type="AlphaFoldDB" id="A0A9X2WHG8"/>
<evidence type="ECO:0000256" key="5">
    <source>
        <dbReference type="RuleBase" id="RU003495"/>
    </source>
</evidence>
<reference evidence="8" key="2">
    <citation type="submission" date="2022-08" db="EMBL/GenBank/DDBJ databases">
        <authorList>
            <person name="Dong C."/>
        </authorList>
    </citation>
    <scope>NUCLEOTIDE SEQUENCE</scope>
    <source>
        <strain evidence="8">59MF3M-4</strain>
    </source>
</reference>
<keyword evidence="4" id="KW-1003">Cell membrane</keyword>
<dbReference type="Pfam" id="PF03330">
    <property type="entry name" value="DPBB_1"/>
    <property type="match status" value="1"/>
</dbReference>
<dbReference type="InterPro" id="IPR009009">
    <property type="entry name" value="RlpA-like_DPBB"/>
</dbReference>
<evidence type="ECO:0000259" key="7">
    <source>
        <dbReference type="PROSITE" id="PS51724"/>
    </source>
</evidence>
<organism evidence="8 9">
    <name type="scientific">Thalassolituus pacificus</name>
    <dbReference type="NCBI Taxonomy" id="2975440"/>
    <lineage>
        <taxon>Bacteria</taxon>
        <taxon>Pseudomonadati</taxon>
        <taxon>Pseudomonadota</taxon>
        <taxon>Gammaproteobacteria</taxon>
        <taxon>Oceanospirillales</taxon>
        <taxon>Oceanospirillaceae</taxon>
        <taxon>Thalassolituus</taxon>
    </lineage>
</organism>
<dbReference type="Gene3D" id="2.40.40.10">
    <property type="entry name" value="RlpA-like domain"/>
    <property type="match status" value="1"/>
</dbReference>
<dbReference type="InterPro" id="IPR036680">
    <property type="entry name" value="SPOR-like_sf"/>
</dbReference>
<evidence type="ECO:0000313" key="9">
    <source>
        <dbReference type="Proteomes" id="UP001147830"/>
    </source>
</evidence>
<dbReference type="HAMAP" id="MF_02071">
    <property type="entry name" value="RlpA"/>
    <property type="match status" value="1"/>
</dbReference>
<dbReference type="GO" id="GO:0009279">
    <property type="term" value="C:cell outer membrane"/>
    <property type="evidence" value="ECO:0007669"/>
    <property type="project" value="TreeGrafter"/>
</dbReference>
<dbReference type="SUPFAM" id="SSF110997">
    <property type="entry name" value="Sporulation related repeat"/>
    <property type="match status" value="1"/>
</dbReference>
<dbReference type="CDD" id="cd22268">
    <property type="entry name" value="DPBB_RlpA-like"/>
    <property type="match status" value="1"/>
</dbReference>
<name>A0A9X2WHG8_9GAMM</name>
<dbReference type="Pfam" id="PF05036">
    <property type="entry name" value="SPOR"/>
    <property type="match status" value="1"/>
</dbReference>
<comment type="function">
    <text evidence="4">Lytic transglycosylase with a strong preference for naked glycan strands that lack stem peptides.</text>
</comment>
<dbReference type="GO" id="GO:0008932">
    <property type="term" value="F:lytic endotransglycosylase activity"/>
    <property type="evidence" value="ECO:0007669"/>
    <property type="project" value="UniProtKB-UniRule"/>
</dbReference>
<sequence length="257" mass="28435">MKAATLLLALTLVLAGCATSRYQHANDFTPVALADIHKLPEPEPKTEPRSSMGNPRSYQVFGKEYQVMDSADNYKERGIASWYGMKFHGHRTSNGEIYDVYQFTAAHKTLPLPSYVRVTRVDNGQSIIVRVNDRGPFHEGRIIDLSYAAAVKLGINKMGTAQVEVEIVKPPHAHSVRWVQVSALSDAAAARRLQESLQRSLAPMTWPVNISTQDGGTGLHKVRIGPVPEGEDLNAVIERLNQLNIRQPLLLAAHQLN</sequence>
<feature type="chain" id="PRO_5040760545" description="Endolytic peptidoglycan transglycosylase RlpA" evidence="6">
    <location>
        <begin position="26"/>
        <end position="257"/>
    </location>
</feature>
<dbReference type="RefSeq" id="WP_260977349.1">
    <property type="nucleotide sequence ID" value="NZ_JAOANI010000028.1"/>
</dbReference>
<dbReference type="EMBL" id="JAOANI010000028">
    <property type="protein sequence ID" value="MCT7360517.1"/>
    <property type="molecule type" value="Genomic_DNA"/>
</dbReference>
<dbReference type="InterPro" id="IPR012997">
    <property type="entry name" value="RplA"/>
</dbReference>
<feature type="signal peptide" evidence="6">
    <location>
        <begin position="1"/>
        <end position="25"/>
    </location>
</feature>
<dbReference type="PANTHER" id="PTHR34183:SF1">
    <property type="entry name" value="ENDOLYTIC PEPTIDOGLYCAN TRANSGLYCOSYLASE RLPA"/>
    <property type="match status" value="1"/>
</dbReference>
<dbReference type="InterPro" id="IPR007730">
    <property type="entry name" value="SPOR-like_dom"/>
</dbReference>
<keyword evidence="3 4" id="KW-0961">Cell wall biogenesis/degradation</keyword>
<dbReference type="PROSITE" id="PS51724">
    <property type="entry name" value="SPOR"/>
    <property type="match status" value="1"/>
</dbReference>
<dbReference type="PANTHER" id="PTHR34183">
    <property type="entry name" value="ENDOLYTIC PEPTIDOGLYCAN TRANSGLYCOSYLASE RLPA"/>
    <property type="match status" value="1"/>
</dbReference>
<reference evidence="8" key="1">
    <citation type="journal article" date="2022" name="Front. Microbiol.">
        <title>Genome-based taxonomic rearrangement of Oceanobacter-related bacteria including the description of Thalassolituus hydrocarbonoclasticus sp. nov. and Thalassolituus pacificus sp. nov. and emended description of the genus Thalassolituus.</title>
        <authorList>
            <person name="Dong C."/>
            <person name="Wei L."/>
            <person name="Wang J."/>
            <person name="Lai Q."/>
            <person name="Huang Z."/>
            <person name="Shao Z."/>
        </authorList>
    </citation>
    <scope>NUCLEOTIDE SEQUENCE</scope>
    <source>
        <strain evidence="8">59MF3M-4</strain>
    </source>
</reference>
<keyword evidence="1 6" id="KW-0732">Signal</keyword>
<dbReference type="Gene3D" id="3.30.70.1070">
    <property type="entry name" value="Sporulation related repeat"/>
    <property type="match status" value="1"/>
</dbReference>
<dbReference type="FunFam" id="2.40.40.10:FF:000003">
    <property type="entry name" value="Endolytic peptidoglycan transglycosylase RlpA"/>
    <property type="match status" value="1"/>
</dbReference>
<protein>
    <recommendedName>
        <fullName evidence="4">Endolytic peptidoglycan transglycosylase RlpA</fullName>
        <ecNumber evidence="4">4.2.2.-</ecNumber>
    </recommendedName>
</protein>
<dbReference type="GO" id="GO:0005886">
    <property type="term" value="C:plasma membrane"/>
    <property type="evidence" value="ECO:0007669"/>
    <property type="project" value="UniProtKB-SubCell"/>
</dbReference>
<dbReference type="InterPro" id="IPR034718">
    <property type="entry name" value="RlpA"/>
</dbReference>
<keyword evidence="2 4" id="KW-0456">Lyase</keyword>
<keyword evidence="4" id="KW-0564">Palmitate</keyword>
<evidence type="ECO:0000256" key="6">
    <source>
        <dbReference type="SAM" id="SignalP"/>
    </source>
</evidence>
<evidence type="ECO:0000313" key="8">
    <source>
        <dbReference type="EMBL" id="MCT7360517.1"/>
    </source>
</evidence>
<feature type="domain" description="SPOR" evidence="7">
    <location>
        <begin position="171"/>
        <end position="253"/>
    </location>
</feature>
<dbReference type="SUPFAM" id="SSF50685">
    <property type="entry name" value="Barwin-like endoglucanases"/>
    <property type="match status" value="1"/>
</dbReference>
<comment type="similarity">
    <text evidence="4 5">Belongs to the RlpA family.</text>
</comment>
<evidence type="ECO:0000256" key="2">
    <source>
        <dbReference type="ARBA" id="ARBA00023239"/>
    </source>
</evidence>
<evidence type="ECO:0000256" key="1">
    <source>
        <dbReference type="ARBA" id="ARBA00022729"/>
    </source>
</evidence>
<keyword evidence="4" id="KW-0472">Membrane</keyword>
<gene>
    <name evidence="4" type="primary">rlpA</name>
    <name evidence="8" type="ORF">NYR02_15955</name>
</gene>
<evidence type="ECO:0000256" key="4">
    <source>
        <dbReference type="HAMAP-Rule" id="MF_02071"/>
    </source>
</evidence>
<dbReference type="PROSITE" id="PS51257">
    <property type="entry name" value="PROKAR_LIPOPROTEIN"/>
    <property type="match status" value="1"/>
</dbReference>
<accession>A0A9X2WHG8</accession>
<dbReference type="Proteomes" id="UP001147830">
    <property type="component" value="Unassembled WGS sequence"/>
</dbReference>
<proteinExistence type="inferred from homology"/>